<name>A0ABT1LZY1_9MYCO</name>
<accession>A0ABT1LZY1</accession>
<evidence type="ECO:0000259" key="1">
    <source>
        <dbReference type="Pfam" id="PF00149"/>
    </source>
</evidence>
<feature type="domain" description="Calcineurin-like phosphoesterase" evidence="1">
    <location>
        <begin position="17"/>
        <end position="221"/>
    </location>
</feature>
<dbReference type="Proteomes" id="UP001651690">
    <property type="component" value="Unassembled WGS sequence"/>
</dbReference>
<dbReference type="EMBL" id="JANDBD010000003">
    <property type="protein sequence ID" value="MCP9272451.1"/>
    <property type="molecule type" value="Genomic_DNA"/>
</dbReference>
<reference evidence="2 3" key="1">
    <citation type="submission" date="2022-06" db="EMBL/GenBank/DDBJ databases">
        <title>Mycolicibacterium sp. CAU 1645 isolated from seawater.</title>
        <authorList>
            <person name="Kim W."/>
        </authorList>
    </citation>
    <scope>NUCLEOTIDE SEQUENCE [LARGE SCALE GENOMIC DNA]</scope>
    <source>
        <strain evidence="2 3">CAU 1645</strain>
    </source>
</reference>
<evidence type="ECO:0000313" key="2">
    <source>
        <dbReference type="EMBL" id="MCP9272451.1"/>
    </source>
</evidence>
<protein>
    <submittedName>
        <fullName evidence="2">Metallophosphoesterase</fullName>
    </submittedName>
</protein>
<dbReference type="CDD" id="cd00838">
    <property type="entry name" value="MPP_superfamily"/>
    <property type="match status" value="1"/>
</dbReference>
<dbReference type="Gene3D" id="3.60.21.10">
    <property type="match status" value="1"/>
</dbReference>
<dbReference type="RefSeq" id="WP_255059631.1">
    <property type="nucleotide sequence ID" value="NZ_JANDBD010000003.1"/>
</dbReference>
<sequence>MGVRTDTDMAPDPALLMLAGDWHGNLPWAESVIRHAADRDVDTILQLGDFGYWTDDPATDEYLSTVDDLLESSGIRLYWIDGNHEDHTRVDDWTDAYRHPRVRYLPRGFRWQWWGLTWMSVGGAMSVDKHYRLEGESWWPGEELTDADVEYASRDGGVDVIVSHDCPRGVDIPGVGPDTKGGARGNWPADILAEAQRHREKLAAICSATTPAWLYHGHYHIPYTGSLAATTVRGLGHDRSTLADNVHIITRDDLGATP</sequence>
<dbReference type="SUPFAM" id="SSF56300">
    <property type="entry name" value="Metallo-dependent phosphatases"/>
    <property type="match status" value="1"/>
</dbReference>
<gene>
    <name evidence="2" type="ORF">NM203_09660</name>
</gene>
<keyword evidence="3" id="KW-1185">Reference proteome</keyword>
<proteinExistence type="predicted"/>
<dbReference type="Pfam" id="PF00149">
    <property type="entry name" value="Metallophos"/>
    <property type="match status" value="1"/>
</dbReference>
<dbReference type="InterPro" id="IPR004843">
    <property type="entry name" value="Calcineurin-like_PHP"/>
</dbReference>
<evidence type="ECO:0000313" key="3">
    <source>
        <dbReference type="Proteomes" id="UP001651690"/>
    </source>
</evidence>
<dbReference type="InterPro" id="IPR029052">
    <property type="entry name" value="Metallo-depent_PP-like"/>
</dbReference>
<comment type="caution">
    <text evidence="2">The sequence shown here is derived from an EMBL/GenBank/DDBJ whole genome shotgun (WGS) entry which is preliminary data.</text>
</comment>
<organism evidence="2 3">
    <name type="scientific">Mycolicibacterium arenosum</name>
    <dbReference type="NCBI Taxonomy" id="2952157"/>
    <lineage>
        <taxon>Bacteria</taxon>
        <taxon>Bacillati</taxon>
        <taxon>Actinomycetota</taxon>
        <taxon>Actinomycetes</taxon>
        <taxon>Mycobacteriales</taxon>
        <taxon>Mycobacteriaceae</taxon>
        <taxon>Mycolicibacterium</taxon>
    </lineage>
</organism>